<feature type="signal peptide" evidence="5">
    <location>
        <begin position="1"/>
        <end position="22"/>
    </location>
</feature>
<keyword evidence="4" id="KW-0812">Transmembrane</keyword>
<dbReference type="GO" id="GO:0046872">
    <property type="term" value="F:metal ion binding"/>
    <property type="evidence" value="ECO:0007669"/>
    <property type="project" value="UniProtKB-KW"/>
</dbReference>
<proteinExistence type="inferred from homology"/>
<dbReference type="SUPFAM" id="SSF52833">
    <property type="entry name" value="Thioredoxin-like"/>
    <property type="match status" value="1"/>
</dbReference>
<gene>
    <name evidence="6" type="ORF">SAMN05216257_103428</name>
</gene>
<dbReference type="Gene3D" id="3.40.30.10">
    <property type="entry name" value="Glutaredoxin"/>
    <property type="match status" value="1"/>
</dbReference>
<comment type="similarity">
    <text evidence="1">Belongs to the SCO1/2 family.</text>
</comment>
<evidence type="ECO:0000256" key="1">
    <source>
        <dbReference type="ARBA" id="ARBA00010996"/>
    </source>
</evidence>
<feature type="binding site" evidence="2">
    <location>
        <position position="73"/>
    </location>
    <ligand>
        <name>Cu cation</name>
        <dbReference type="ChEBI" id="CHEBI:23378"/>
    </ligand>
</feature>
<keyword evidence="5" id="KW-0732">Signal</keyword>
<keyword evidence="7" id="KW-1185">Reference proteome</keyword>
<feature type="disulfide bond" description="Redox-active" evidence="3">
    <location>
        <begin position="73"/>
        <end position="77"/>
    </location>
</feature>
<feature type="chain" id="PRO_5011718776" evidence="5">
    <location>
        <begin position="23"/>
        <end position="268"/>
    </location>
</feature>
<keyword evidence="4" id="KW-0472">Membrane</keyword>
<evidence type="ECO:0000256" key="2">
    <source>
        <dbReference type="PIRSR" id="PIRSR603782-1"/>
    </source>
</evidence>
<evidence type="ECO:0000313" key="6">
    <source>
        <dbReference type="EMBL" id="SDK61329.1"/>
    </source>
</evidence>
<organism evidence="6 7">
    <name type="scientific">Meinhardsimonia xiamenensis</name>
    <dbReference type="NCBI Taxonomy" id="990712"/>
    <lineage>
        <taxon>Bacteria</taxon>
        <taxon>Pseudomonadati</taxon>
        <taxon>Pseudomonadota</taxon>
        <taxon>Alphaproteobacteria</taxon>
        <taxon>Rhodobacterales</taxon>
        <taxon>Paracoccaceae</taxon>
        <taxon>Meinhardsimonia</taxon>
    </lineage>
</organism>
<reference evidence="7" key="1">
    <citation type="submission" date="2016-10" db="EMBL/GenBank/DDBJ databases">
        <authorList>
            <person name="Varghese N."/>
            <person name="Submissions S."/>
        </authorList>
    </citation>
    <scope>NUCLEOTIDE SEQUENCE [LARGE SCALE GENOMIC DNA]</scope>
    <source>
        <strain evidence="7">CGMCC 1.10789</strain>
    </source>
</reference>
<sequence>MGTLRAGLLAALLALCAGAATADDPARKAYEKSQAAIGNGVGDHRLTDMNGAALRLGALTDRPLVISLVYTSCGTVCPVVSDHLREVVLDARRALGADSFNVLTFGFDARGDSPEKLRGFAVSHRIENMPRWWVASADPATTQVLLRELGFSYEDIAGGFRHVTQTTVLAPGGEVFRQVYGDDFPPPMLVEPLKELVLGGAALSPQPADLWKRIAFLCTTYDPATGAYRFDYAIFFGVFFGALSLLLTALVILRLWRERRRAMQAGGT</sequence>
<evidence type="ECO:0000256" key="5">
    <source>
        <dbReference type="SAM" id="SignalP"/>
    </source>
</evidence>
<keyword evidence="2" id="KW-0186">Copper</keyword>
<dbReference type="OrthoDB" id="5296507at2"/>
<dbReference type="Proteomes" id="UP000199328">
    <property type="component" value="Unassembled WGS sequence"/>
</dbReference>
<accession>A0A1G9DBT6</accession>
<dbReference type="Pfam" id="PF02630">
    <property type="entry name" value="SCO1-SenC"/>
    <property type="match status" value="1"/>
</dbReference>
<dbReference type="CDD" id="cd02968">
    <property type="entry name" value="SCO"/>
    <property type="match status" value="1"/>
</dbReference>
<dbReference type="AlphaFoldDB" id="A0A1G9DBT6"/>
<keyword evidence="4" id="KW-1133">Transmembrane helix</keyword>
<feature type="transmembrane region" description="Helical" evidence="4">
    <location>
        <begin position="232"/>
        <end position="253"/>
    </location>
</feature>
<evidence type="ECO:0000256" key="3">
    <source>
        <dbReference type="PIRSR" id="PIRSR603782-2"/>
    </source>
</evidence>
<keyword evidence="2" id="KW-0479">Metal-binding</keyword>
<feature type="binding site" evidence="2">
    <location>
        <position position="77"/>
    </location>
    <ligand>
        <name>Cu cation</name>
        <dbReference type="ChEBI" id="CHEBI:23378"/>
    </ligand>
</feature>
<name>A0A1G9DBT6_9RHOB</name>
<dbReference type="InterPro" id="IPR003782">
    <property type="entry name" value="SCO1/SenC"/>
</dbReference>
<dbReference type="EMBL" id="FNFV01000003">
    <property type="protein sequence ID" value="SDK61329.1"/>
    <property type="molecule type" value="Genomic_DNA"/>
</dbReference>
<protein>
    <submittedName>
        <fullName evidence="6">Protein SCO1/2</fullName>
    </submittedName>
</protein>
<evidence type="ECO:0000256" key="4">
    <source>
        <dbReference type="SAM" id="Phobius"/>
    </source>
</evidence>
<keyword evidence="3" id="KW-1015">Disulfide bond</keyword>
<dbReference type="InterPro" id="IPR036249">
    <property type="entry name" value="Thioredoxin-like_sf"/>
</dbReference>
<dbReference type="RefSeq" id="WP_092500179.1">
    <property type="nucleotide sequence ID" value="NZ_FNFV01000003.1"/>
</dbReference>
<evidence type="ECO:0000313" key="7">
    <source>
        <dbReference type="Proteomes" id="UP000199328"/>
    </source>
</evidence>
<dbReference type="STRING" id="990712.SAMN05216257_103428"/>